<dbReference type="PANTHER" id="PTHR23291:SF32">
    <property type="entry name" value="BAX INHIBITOR 1"/>
    <property type="match status" value="1"/>
</dbReference>
<dbReference type="InParanoid" id="D2VJI3"/>
<feature type="transmembrane region" description="Helical" evidence="6">
    <location>
        <begin position="90"/>
        <end position="111"/>
    </location>
</feature>
<feature type="transmembrane region" description="Helical" evidence="6">
    <location>
        <begin position="192"/>
        <end position="212"/>
    </location>
</feature>
<evidence type="ECO:0000313" key="9">
    <source>
        <dbReference type="Proteomes" id="UP000006671"/>
    </source>
</evidence>
<accession>D2VJI3</accession>
<comment type="subcellular location">
    <subcellularLocation>
        <location evidence="1">Membrane</location>
        <topology evidence="1">Multi-pass membrane protein</topology>
    </subcellularLocation>
</comment>
<dbReference type="GO" id="GO:0016020">
    <property type="term" value="C:membrane"/>
    <property type="evidence" value="ECO:0007669"/>
    <property type="project" value="UniProtKB-SubCell"/>
</dbReference>
<feature type="compositionally biased region" description="Basic and acidic residues" evidence="7">
    <location>
        <begin position="1"/>
        <end position="10"/>
    </location>
</feature>
<keyword evidence="4 6" id="KW-1133">Transmembrane helix</keyword>
<gene>
    <name evidence="8" type="ORF">NAEGRDRAFT_69049</name>
</gene>
<evidence type="ECO:0000256" key="3">
    <source>
        <dbReference type="ARBA" id="ARBA00022692"/>
    </source>
</evidence>
<feature type="transmembrane region" description="Helical" evidence="6">
    <location>
        <begin position="219"/>
        <end position="240"/>
    </location>
</feature>
<evidence type="ECO:0000256" key="2">
    <source>
        <dbReference type="ARBA" id="ARBA00010350"/>
    </source>
</evidence>
<evidence type="ECO:0000256" key="5">
    <source>
        <dbReference type="ARBA" id="ARBA00023136"/>
    </source>
</evidence>
<evidence type="ECO:0000313" key="8">
    <source>
        <dbReference type="EMBL" id="EFC42948.1"/>
    </source>
</evidence>
<protein>
    <submittedName>
        <fullName evidence="8">Predicted protein</fullName>
    </submittedName>
</protein>
<evidence type="ECO:0000256" key="4">
    <source>
        <dbReference type="ARBA" id="ARBA00022989"/>
    </source>
</evidence>
<dbReference type="AlphaFoldDB" id="D2VJI3"/>
<dbReference type="eggNOG" id="KOG1629">
    <property type="taxonomic scope" value="Eukaryota"/>
</dbReference>
<dbReference type="VEuPathDB" id="AmoebaDB:NAEGRDRAFT_69049"/>
<organism evidence="9">
    <name type="scientific">Naegleria gruberi</name>
    <name type="common">Amoeba</name>
    <dbReference type="NCBI Taxonomy" id="5762"/>
    <lineage>
        <taxon>Eukaryota</taxon>
        <taxon>Discoba</taxon>
        <taxon>Heterolobosea</taxon>
        <taxon>Tetramitia</taxon>
        <taxon>Eutetramitia</taxon>
        <taxon>Vahlkampfiidae</taxon>
        <taxon>Naegleria</taxon>
    </lineage>
</organism>
<sequence>MATIQQEREMMSVASPSDDHHNSADDEQQELPSQQNNYTNNNINKENVDLESQLEPLKGPGFYPQQEINWQAIGNFSGIEHQVRHKLRSIYLILAGTVLMSTLGSGLAVYFRLEPSLLYTIVAFGFMIYVAVTSSLAGLLLFGLTIGLEIGPAIRMIMEEIDPNLPIFALGATCVVFACFSVFAHFSKRRSMLYLGGILSSFLSVLMWTLLFSFVFGSFALYDILSIYGGLFMFCGFIVFDTQLIIERLHAGDNDLVKMSYQLFIDFIAIFLRILIILAKRKSKD</sequence>
<feature type="region of interest" description="Disordered" evidence="7">
    <location>
        <begin position="1"/>
        <end position="42"/>
    </location>
</feature>
<evidence type="ECO:0000256" key="6">
    <source>
        <dbReference type="RuleBase" id="RU004379"/>
    </source>
</evidence>
<evidence type="ECO:0000256" key="1">
    <source>
        <dbReference type="ARBA" id="ARBA00004141"/>
    </source>
</evidence>
<keyword evidence="3 6" id="KW-0812">Transmembrane</keyword>
<dbReference type="KEGG" id="ngr:NAEGRDRAFT_69049"/>
<dbReference type="FunCoup" id="D2VJI3">
    <property type="interactions" value="126"/>
</dbReference>
<dbReference type="RefSeq" id="XP_002675692.1">
    <property type="nucleotide sequence ID" value="XM_002675646.1"/>
</dbReference>
<dbReference type="EMBL" id="GG738876">
    <property type="protein sequence ID" value="EFC42948.1"/>
    <property type="molecule type" value="Genomic_DNA"/>
</dbReference>
<comment type="similarity">
    <text evidence="2 6">Belongs to the BI1 family.</text>
</comment>
<keyword evidence="9" id="KW-1185">Reference proteome</keyword>
<reference evidence="8 9" key="1">
    <citation type="journal article" date="2010" name="Cell">
        <title>The genome of Naegleria gruberi illuminates early eukaryotic versatility.</title>
        <authorList>
            <person name="Fritz-Laylin L.K."/>
            <person name="Prochnik S.E."/>
            <person name="Ginger M.L."/>
            <person name="Dacks J.B."/>
            <person name="Carpenter M.L."/>
            <person name="Field M.C."/>
            <person name="Kuo A."/>
            <person name="Paredez A."/>
            <person name="Chapman J."/>
            <person name="Pham J."/>
            <person name="Shu S."/>
            <person name="Neupane R."/>
            <person name="Cipriano M."/>
            <person name="Mancuso J."/>
            <person name="Tu H."/>
            <person name="Salamov A."/>
            <person name="Lindquist E."/>
            <person name="Shapiro H."/>
            <person name="Lucas S."/>
            <person name="Grigoriev I.V."/>
            <person name="Cande W.Z."/>
            <person name="Fulton C."/>
            <person name="Rokhsar D.S."/>
            <person name="Dawson S.C."/>
        </authorList>
    </citation>
    <scope>NUCLEOTIDE SEQUENCE [LARGE SCALE GENOMIC DNA]</scope>
    <source>
        <strain evidence="8 9">NEG-M</strain>
    </source>
</reference>
<name>D2VJI3_NAEGR</name>
<dbReference type="OrthoDB" id="1277691at2759"/>
<dbReference type="STRING" id="5762.D2VJI3"/>
<dbReference type="Pfam" id="PF01027">
    <property type="entry name" value="Bax1-I"/>
    <property type="match status" value="1"/>
</dbReference>
<evidence type="ECO:0000256" key="7">
    <source>
        <dbReference type="SAM" id="MobiDB-lite"/>
    </source>
</evidence>
<feature type="transmembrane region" description="Helical" evidence="6">
    <location>
        <begin position="165"/>
        <end position="186"/>
    </location>
</feature>
<dbReference type="OMA" id="ALCQMHE"/>
<dbReference type="InterPro" id="IPR006214">
    <property type="entry name" value="Bax_inhibitor_1-related"/>
</dbReference>
<dbReference type="Proteomes" id="UP000006671">
    <property type="component" value="Unassembled WGS sequence"/>
</dbReference>
<keyword evidence="5 6" id="KW-0472">Membrane</keyword>
<feature type="transmembrane region" description="Helical" evidence="6">
    <location>
        <begin position="117"/>
        <end position="144"/>
    </location>
</feature>
<feature type="transmembrane region" description="Helical" evidence="6">
    <location>
        <begin position="260"/>
        <end position="279"/>
    </location>
</feature>
<dbReference type="GeneID" id="8852095"/>
<proteinExistence type="inferred from homology"/>
<dbReference type="PANTHER" id="PTHR23291">
    <property type="entry name" value="BAX INHIBITOR-RELATED"/>
    <property type="match status" value="1"/>
</dbReference>